<evidence type="ECO:0000313" key="2">
    <source>
        <dbReference type="EMBL" id="MDN5201685.1"/>
    </source>
</evidence>
<accession>A0ABT8KLT3</accession>
<evidence type="ECO:0000313" key="3">
    <source>
        <dbReference type="Proteomes" id="UP001172082"/>
    </source>
</evidence>
<reference evidence="2" key="1">
    <citation type="submission" date="2023-06" db="EMBL/GenBank/DDBJ databases">
        <title>Genomic of Parafulvivirga corallium.</title>
        <authorList>
            <person name="Wang G."/>
        </authorList>
    </citation>
    <scope>NUCLEOTIDE SEQUENCE</scope>
    <source>
        <strain evidence="2">BMA10</strain>
    </source>
</reference>
<protein>
    <submittedName>
        <fullName evidence="2">Ester cyclase</fullName>
    </submittedName>
</protein>
<comment type="caution">
    <text evidence="2">The sequence shown here is derived from an EMBL/GenBank/DDBJ whole genome shotgun (WGS) entry which is preliminary data.</text>
</comment>
<gene>
    <name evidence="2" type="ORF">QQ008_09940</name>
</gene>
<organism evidence="2 3">
    <name type="scientific">Splendidivirga corallicola</name>
    <dbReference type="NCBI Taxonomy" id="3051826"/>
    <lineage>
        <taxon>Bacteria</taxon>
        <taxon>Pseudomonadati</taxon>
        <taxon>Bacteroidota</taxon>
        <taxon>Cytophagia</taxon>
        <taxon>Cytophagales</taxon>
        <taxon>Splendidivirgaceae</taxon>
        <taxon>Splendidivirga</taxon>
    </lineage>
</organism>
<name>A0ABT8KLT3_9BACT</name>
<dbReference type="RefSeq" id="WP_346751713.1">
    <property type="nucleotide sequence ID" value="NZ_JAUJEA010000003.1"/>
</dbReference>
<dbReference type="InterPro" id="IPR032710">
    <property type="entry name" value="NTF2-like_dom_sf"/>
</dbReference>
<keyword evidence="3" id="KW-1185">Reference proteome</keyword>
<dbReference type="Proteomes" id="UP001172082">
    <property type="component" value="Unassembled WGS sequence"/>
</dbReference>
<dbReference type="SUPFAM" id="SSF54427">
    <property type="entry name" value="NTF2-like"/>
    <property type="match status" value="1"/>
</dbReference>
<evidence type="ECO:0000259" key="1">
    <source>
        <dbReference type="Pfam" id="PF12680"/>
    </source>
</evidence>
<proteinExistence type="predicted"/>
<dbReference type="InterPro" id="IPR037401">
    <property type="entry name" value="SnoaL-like"/>
</dbReference>
<sequence>METLKVDLEKLKKPTWSKEELQNAEVVVDFVQHLMNDHDFKYIKEKFGSHPYKQHNQSMVDGLTGVLRVVSNFAKRYPDYTYDVKHLYVDGPFVTVHSHATNNKKHRDNPQKGLNIMDIWKVEDGMITEHWDAVQPIHGSMRFLFWVIGGKFRNKNTYF</sequence>
<dbReference type="Pfam" id="PF12680">
    <property type="entry name" value="SnoaL_2"/>
    <property type="match status" value="1"/>
</dbReference>
<dbReference type="EMBL" id="JAUJEA010000003">
    <property type="protein sequence ID" value="MDN5201685.1"/>
    <property type="molecule type" value="Genomic_DNA"/>
</dbReference>
<feature type="domain" description="SnoaL-like" evidence="1">
    <location>
        <begin position="30"/>
        <end position="130"/>
    </location>
</feature>
<dbReference type="Gene3D" id="3.10.450.50">
    <property type="match status" value="1"/>
</dbReference>